<dbReference type="HOGENOM" id="CLU_1373009_0_0_1"/>
<evidence type="ECO:0000313" key="2">
    <source>
        <dbReference type="Proteomes" id="UP000054485"/>
    </source>
</evidence>
<dbReference type="EMBL" id="KN836918">
    <property type="protein sequence ID" value="KIK31517.1"/>
    <property type="molecule type" value="Genomic_DNA"/>
</dbReference>
<protein>
    <submittedName>
        <fullName evidence="1">Uncharacterized protein</fullName>
    </submittedName>
</protein>
<dbReference type="Proteomes" id="UP000054485">
    <property type="component" value="Unassembled WGS sequence"/>
</dbReference>
<gene>
    <name evidence="1" type="ORF">CY34DRAFT_765969</name>
</gene>
<proteinExistence type="predicted"/>
<dbReference type="InParanoid" id="A0A0D0ABD5"/>
<keyword evidence="2" id="KW-1185">Reference proteome</keyword>
<organism evidence="1 2">
    <name type="scientific">Suillus luteus UH-Slu-Lm8-n1</name>
    <dbReference type="NCBI Taxonomy" id="930992"/>
    <lineage>
        <taxon>Eukaryota</taxon>
        <taxon>Fungi</taxon>
        <taxon>Dikarya</taxon>
        <taxon>Basidiomycota</taxon>
        <taxon>Agaricomycotina</taxon>
        <taxon>Agaricomycetes</taxon>
        <taxon>Agaricomycetidae</taxon>
        <taxon>Boletales</taxon>
        <taxon>Suillineae</taxon>
        <taxon>Suillaceae</taxon>
        <taxon>Suillus</taxon>
    </lineage>
</organism>
<accession>A0A0D0ABD5</accession>
<evidence type="ECO:0000313" key="1">
    <source>
        <dbReference type="EMBL" id="KIK31517.1"/>
    </source>
</evidence>
<reference evidence="2" key="2">
    <citation type="submission" date="2015-01" db="EMBL/GenBank/DDBJ databases">
        <title>Evolutionary Origins and Diversification of the Mycorrhizal Mutualists.</title>
        <authorList>
            <consortium name="DOE Joint Genome Institute"/>
            <consortium name="Mycorrhizal Genomics Consortium"/>
            <person name="Kohler A."/>
            <person name="Kuo A."/>
            <person name="Nagy L.G."/>
            <person name="Floudas D."/>
            <person name="Copeland A."/>
            <person name="Barry K.W."/>
            <person name="Cichocki N."/>
            <person name="Veneault-Fourrey C."/>
            <person name="LaButti K."/>
            <person name="Lindquist E.A."/>
            <person name="Lipzen A."/>
            <person name="Lundell T."/>
            <person name="Morin E."/>
            <person name="Murat C."/>
            <person name="Riley R."/>
            <person name="Ohm R."/>
            <person name="Sun H."/>
            <person name="Tunlid A."/>
            <person name="Henrissat B."/>
            <person name="Grigoriev I.V."/>
            <person name="Hibbett D.S."/>
            <person name="Martin F."/>
        </authorList>
    </citation>
    <scope>NUCLEOTIDE SEQUENCE [LARGE SCALE GENOMIC DNA]</scope>
    <source>
        <strain evidence="2">UH-Slu-Lm8-n1</strain>
    </source>
</reference>
<dbReference type="AlphaFoldDB" id="A0A0D0ABD5"/>
<name>A0A0D0ABD5_9AGAM</name>
<sequence>MEMRACECFCCAAWCPERHSIGPAEELPSSGADIVIALGPPEWAERLWAFGLTPGDLYVTWCWTGSAKLKDLGACATDWQGVKAPNFDLGGVETEQDLMLEEERHAEDDVVRFQVGDVKALTTLREPDTASCKGMGFSRRSYRSCSWSTTVLETKSCPTGLTIQQDHDYKGLGENSSCTFGSSRLPLKVSKVRECGLVA</sequence>
<reference evidence="1 2" key="1">
    <citation type="submission" date="2014-04" db="EMBL/GenBank/DDBJ databases">
        <authorList>
            <consortium name="DOE Joint Genome Institute"/>
            <person name="Kuo A."/>
            <person name="Ruytinx J."/>
            <person name="Rineau F."/>
            <person name="Colpaert J."/>
            <person name="Kohler A."/>
            <person name="Nagy L.G."/>
            <person name="Floudas D."/>
            <person name="Copeland A."/>
            <person name="Barry K.W."/>
            <person name="Cichocki N."/>
            <person name="Veneault-Fourrey C."/>
            <person name="LaButti K."/>
            <person name="Lindquist E.A."/>
            <person name="Lipzen A."/>
            <person name="Lundell T."/>
            <person name="Morin E."/>
            <person name="Murat C."/>
            <person name="Sun H."/>
            <person name="Tunlid A."/>
            <person name="Henrissat B."/>
            <person name="Grigoriev I.V."/>
            <person name="Hibbett D.S."/>
            <person name="Martin F."/>
            <person name="Nordberg H.P."/>
            <person name="Cantor M.N."/>
            <person name="Hua S.X."/>
        </authorList>
    </citation>
    <scope>NUCLEOTIDE SEQUENCE [LARGE SCALE GENOMIC DNA]</scope>
    <source>
        <strain evidence="1 2">UH-Slu-Lm8-n1</strain>
    </source>
</reference>